<reference evidence="2 3" key="1">
    <citation type="journal article" date="2022" name="Allergy">
        <title>Genome assembly and annotation of Periplaneta americana reveal a comprehensive cockroach allergen profile.</title>
        <authorList>
            <person name="Wang L."/>
            <person name="Xiong Q."/>
            <person name="Saelim N."/>
            <person name="Wang L."/>
            <person name="Nong W."/>
            <person name="Wan A.T."/>
            <person name="Shi M."/>
            <person name="Liu X."/>
            <person name="Cao Q."/>
            <person name="Hui J.H.L."/>
            <person name="Sookrung N."/>
            <person name="Leung T.F."/>
            <person name="Tungtrongchitr A."/>
            <person name="Tsui S.K.W."/>
        </authorList>
    </citation>
    <scope>NUCLEOTIDE SEQUENCE [LARGE SCALE GENOMIC DNA]</scope>
    <source>
        <strain evidence="2">PWHHKU_190912</strain>
    </source>
</reference>
<sequence>MPNEYKRKPNVSRGQWSEEKQSFKSSNQEKMALKVQQVIESWENFVLAYNKECRDRRKWFHVPCSPYGDKICVDCVKWGTQGRTRRGIPPLSSRKEMCDPMRSSSVRVVSSETVCGARDVQSERELAYVCGSTGARNEL</sequence>
<organism evidence="2 3">
    <name type="scientific">Periplaneta americana</name>
    <name type="common">American cockroach</name>
    <name type="synonym">Blatta americana</name>
    <dbReference type="NCBI Taxonomy" id="6978"/>
    <lineage>
        <taxon>Eukaryota</taxon>
        <taxon>Metazoa</taxon>
        <taxon>Ecdysozoa</taxon>
        <taxon>Arthropoda</taxon>
        <taxon>Hexapoda</taxon>
        <taxon>Insecta</taxon>
        <taxon>Pterygota</taxon>
        <taxon>Neoptera</taxon>
        <taxon>Polyneoptera</taxon>
        <taxon>Dictyoptera</taxon>
        <taxon>Blattodea</taxon>
        <taxon>Blattoidea</taxon>
        <taxon>Blattidae</taxon>
        <taxon>Blattinae</taxon>
        <taxon>Periplaneta</taxon>
    </lineage>
</organism>
<accession>A0ABQ8TTC7</accession>
<dbReference type="EMBL" id="JAJSOF020000003">
    <property type="protein sequence ID" value="KAJ4449949.1"/>
    <property type="molecule type" value="Genomic_DNA"/>
</dbReference>
<protein>
    <submittedName>
        <fullName evidence="2">Uncharacterized protein</fullName>
    </submittedName>
</protein>
<feature type="region of interest" description="Disordered" evidence="1">
    <location>
        <begin position="1"/>
        <end position="28"/>
    </location>
</feature>
<evidence type="ECO:0000313" key="3">
    <source>
        <dbReference type="Proteomes" id="UP001148838"/>
    </source>
</evidence>
<evidence type="ECO:0000313" key="2">
    <source>
        <dbReference type="EMBL" id="KAJ4449949.1"/>
    </source>
</evidence>
<comment type="caution">
    <text evidence="2">The sequence shown here is derived from an EMBL/GenBank/DDBJ whole genome shotgun (WGS) entry which is preliminary data.</text>
</comment>
<proteinExistence type="predicted"/>
<keyword evidence="3" id="KW-1185">Reference proteome</keyword>
<dbReference type="Proteomes" id="UP001148838">
    <property type="component" value="Unassembled WGS sequence"/>
</dbReference>
<gene>
    <name evidence="2" type="ORF">ANN_01356</name>
</gene>
<evidence type="ECO:0000256" key="1">
    <source>
        <dbReference type="SAM" id="MobiDB-lite"/>
    </source>
</evidence>
<name>A0ABQ8TTC7_PERAM</name>